<name>A0A224XQ91_9HEMI</name>
<feature type="compositionally biased region" description="Polar residues" evidence="1">
    <location>
        <begin position="95"/>
        <end position="108"/>
    </location>
</feature>
<accession>A0A224XQ91</accession>
<dbReference type="AlphaFoldDB" id="A0A224XQ91"/>
<sequence>MCQLNMSFCIHAICVLYDVISMVEADGNTSAEVDKCSCRGKDGVLKRIPVKICFHSHSKIGCERQGAAKRRFGKGVPRKKMFWADVRKKPKGKNSSRLSPRKSSTGII</sequence>
<evidence type="ECO:0000313" key="3">
    <source>
        <dbReference type="EMBL" id="JAW14665.1"/>
    </source>
</evidence>
<proteinExistence type="predicted"/>
<protein>
    <recommendedName>
        <fullName evidence="4">Secreted protein</fullName>
    </recommendedName>
</protein>
<reference evidence="3" key="1">
    <citation type="journal article" date="2018" name="PLoS Negl. Trop. Dis.">
        <title>An insight into the salivary gland and fat body transcriptome of Panstrongylus lignarius (Hemiptera: Heteroptera), the main vector of Chagas disease in Peru.</title>
        <authorList>
            <person name="Nevoa J.C."/>
            <person name="Mendes M.T."/>
            <person name="da Silva M.V."/>
            <person name="Soares S.C."/>
            <person name="Oliveira C.J.F."/>
            <person name="Ribeiro J.M.C."/>
        </authorList>
    </citation>
    <scope>NUCLEOTIDE SEQUENCE</scope>
</reference>
<evidence type="ECO:0000256" key="1">
    <source>
        <dbReference type="SAM" id="MobiDB-lite"/>
    </source>
</evidence>
<evidence type="ECO:0008006" key="4">
    <source>
        <dbReference type="Google" id="ProtNLM"/>
    </source>
</evidence>
<evidence type="ECO:0000256" key="2">
    <source>
        <dbReference type="SAM" id="SignalP"/>
    </source>
</evidence>
<feature type="chain" id="PRO_5012081583" description="Secreted protein" evidence="2">
    <location>
        <begin position="26"/>
        <end position="108"/>
    </location>
</feature>
<feature type="region of interest" description="Disordered" evidence="1">
    <location>
        <begin position="86"/>
        <end position="108"/>
    </location>
</feature>
<organism evidence="3">
    <name type="scientific">Panstrongylus lignarius</name>
    <dbReference type="NCBI Taxonomy" id="156445"/>
    <lineage>
        <taxon>Eukaryota</taxon>
        <taxon>Metazoa</taxon>
        <taxon>Ecdysozoa</taxon>
        <taxon>Arthropoda</taxon>
        <taxon>Hexapoda</taxon>
        <taxon>Insecta</taxon>
        <taxon>Pterygota</taxon>
        <taxon>Neoptera</taxon>
        <taxon>Paraneoptera</taxon>
        <taxon>Hemiptera</taxon>
        <taxon>Heteroptera</taxon>
        <taxon>Panheteroptera</taxon>
        <taxon>Cimicomorpha</taxon>
        <taxon>Reduviidae</taxon>
        <taxon>Triatominae</taxon>
        <taxon>Panstrongylus</taxon>
    </lineage>
</organism>
<keyword evidence="2" id="KW-0732">Signal</keyword>
<feature type="signal peptide" evidence="2">
    <location>
        <begin position="1"/>
        <end position="25"/>
    </location>
</feature>
<dbReference type="EMBL" id="GFTR01001761">
    <property type="protein sequence ID" value="JAW14665.1"/>
    <property type="molecule type" value="Transcribed_RNA"/>
</dbReference>